<feature type="transmembrane region" description="Helical" evidence="1">
    <location>
        <begin position="16"/>
        <end position="34"/>
    </location>
</feature>
<feature type="transmembrane region" description="Helical" evidence="1">
    <location>
        <begin position="74"/>
        <end position="98"/>
    </location>
</feature>
<protein>
    <submittedName>
        <fullName evidence="2">Uncharacterized protein</fullName>
    </submittedName>
</protein>
<keyword evidence="1" id="KW-1133">Transmembrane helix</keyword>
<gene>
    <name evidence="2" type="ORF">PN838_09910</name>
</gene>
<evidence type="ECO:0000256" key="1">
    <source>
        <dbReference type="SAM" id="Phobius"/>
    </source>
</evidence>
<dbReference type="Proteomes" id="UP001528411">
    <property type="component" value="Unassembled WGS sequence"/>
</dbReference>
<name>A0ABT5FCA1_9GAMM</name>
<reference evidence="2 3" key="1">
    <citation type="submission" date="2023-01" db="EMBL/GenBank/DDBJ databases">
        <title>Psychrosphaera sp. nov., isolated from marine algae.</title>
        <authorList>
            <person name="Bayburt H."/>
            <person name="Choi B.J."/>
            <person name="Kim J.M."/>
            <person name="Choi D.G."/>
            <person name="Jeon C.O."/>
        </authorList>
    </citation>
    <scope>NUCLEOTIDE SEQUENCE [LARGE SCALE GENOMIC DNA]</scope>
    <source>
        <strain evidence="2 3">G1-22</strain>
    </source>
</reference>
<sequence length="144" mass="16254">MFSHSAYDVYSLLSGHYTHVLGSTVFTLFNFRYIKKTQFSVGQRVALALEQLSGNQHQLALISITTWGIWALKLLAFVLFCIFASGLPAFDALMSIIIADLSSILPIHGFAGTGTFEGLLYWVGCKLERRLTHYYRPLFSYTFI</sequence>
<keyword evidence="3" id="KW-1185">Reference proteome</keyword>
<evidence type="ECO:0000313" key="2">
    <source>
        <dbReference type="EMBL" id="MDC2889031.1"/>
    </source>
</evidence>
<keyword evidence="1" id="KW-0812">Transmembrane</keyword>
<feature type="transmembrane region" description="Helical" evidence="1">
    <location>
        <begin position="104"/>
        <end position="123"/>
    </location>
</feature>
<keyword evidence="1" id="KW-0472">Membrane</keyword>
<evidence type="ECO:0000313" key="3">
    <source>
        <dbReference type="Proteomes" id="UP001528411"/>
    </source>
</evidence>
<comment type="caution">
    <text evidence="2">The sequence shown here is derived from an EMBL/GenBank/DDBJ whole genome shotgun (WGS) entry which is preliminary data.</text>
</comment>
<dbReference type="EMBL" id="JAQOMS010000002">
    <property type="protein sequence ID" value="MDC2889031.1"/>
    <property type="molecule type" value="Genomic_DNA"/>
</dbReference>
<organism evidence="2 3">
    <name type="scientific">Psychrosphaera algicola</name>
    <dbReference type="NCBI Taxonomy" id="3023714"/>
    <lineage>
        <taxon>Bacteria</taxon>
        <taxon>Pseudomonadati</taxon>
        <taxon>Pseudomonadota</taxon>
        <taxon>Gammaproteobacteria</taxon>
        <taxon>Alteromonadales</taxon>
        <taxon>Pseudoalteromonadaceae</taxon>
        <taxon>Psychrosphaera</taxon>
    </lineage>
</organism>
<accession>A0ABT5FCA1</accession>
<proteinExistence type="predicted"/>